<dbReference type="PATRIC" id="fig|178606.4.peg.927"/>
<evidence type="ECO:0000313" key="3">
    <source>
        <dbReference type="Proteomes" id="UP000029452"/>
    </source>
</evidence>
<feature type="compositionally biased region" description="Basic and acidic residues" evidence="1">
    <location>
        <begin position="11"/>
        <end position="31"/>
    </location>
</feature>
<dbReference type="EMBL" id="JPGK01000003">
    <property type="protein sequence ID" value="KGA94354.1"/>
    <property type="molecule type" value="Genomic_DNA"/>
</dbReference>
<sequence length="59" mass="6635">MTAQTTGFPQREQRRISEQIKNKKERKEKGSGIRSAGAGRLAHDKKTRETIPAPSRDLS</sequence>
<organism evidence="2 3">
    <name type="scientific">Leptospirillum ferriphilum</name>
    <dbReference type="NCBI Taxonomy" id="178606"/>
    <lineage>
        <taxon>Bacteria</taxon>
        <taxon>Pseudomonadati</taxon>
        <taxon>Nitrospirota</taxon>
        <taxon>Nitrospiria</taxon>
        <taxon>Nitrospirales</taxon>
        <taxon>Nitrospiraceae</taxon>
        <taxon>Leptospirillum</taxon>
    </lineage>
</organism>
<evidence type="ECO:0000313" key="2">
    <source>
        <dbReference type="EMBL" id="KGA94354.1"/>
    </source>
</evidence>
<evidence type="ECO:0000256" key="1">
    <source>
        <dbReference type="SAM" id="MobiDB-lite"/>
    </source>
</evidence>
<accession>A0A094X725</accession>
<protein>
    <submittedName>
        <fullName evidence="2">Uncharacterized protein</fullName>
    </submittedName>
</protein>
<dbReference type="AlphaFoldDB" id="A0A094X725"/>
<gene>
    <name evidence="2" type="ORF">LptCag_1117</name>
</gene>
<dbReference type="Proteomes" id="UP000029452">
    <property type="component" value="Unassembled WGS sequence"/>
</dbReference>
<name>A0A094X725_9BACT</name>
<feature type="region of interest" description="Disordered" evidence="1">
    <location>
        <begin position="1"/>
        <end position="59"/>
    </location>
</feature>
<proteinExistence type="predicted"/>
<reference evidence="2 3" key="1">
    <citation type="submission" date="2014-06" db="EMBL/GenBank/DDBJ databases">
        <title>Draft genome sequence of iron oxidizing acidophile Leptospirillum ferriphilum DSM14647.</title>
        <authorList>
            <person name="Cardenas J.P."/>
            <person name="Lazcano M."/>
            <person name="Ossandon F.J."/>
            <person name="Corbett M."/>
            <person name="Holmes D.S."/>
            <person name="Watkin E."/>
        </authorList>
    </citation>
    <scope>NUCLEOTIDE SEQUENCE [LARGE SCALE GENOMIC DNA]</scope>
    <source>
        <strain evidence="2 3">DSM 14647</strain>
    </source>
</reference>
<comment type="caution">
    <text evidence="2">The sequence shown here is derived from an EMBL/GenBank/DDBJ whole genome shotgun (WGS) entry which is preliminary data.</text>
</comment>